<name>A0A6P5Z3X2_DURZI</name>
<proteinExistence type="predicted"/>
<accession>A0A6P5Z3X2</accession>
<dbReference type="AlphaFoldDB" id="A0A6P5Z3X2"/>
<dbReference type="Proteomes" id="UP000515121">
    <property type="component" value="Unplaced"/>
</dbReference>
<dbReference type="GeneID" id="111297073"/>
<reference evidence="2" key="1">
    <citation type="submission" date="2025-08" db="UniProtKB">
        <authorList>
            <consortium name="RefSeq"/>
        </authorList>
    </citation>
    <scope>IDENTIFICATION</scope>
    <source>
        <tissue evidence="2">Fruit stalk</tissue>
    </source>
</reference>
<protein>
    <submittedName>
        <fullName evidence="2">Uncharacterized protein LOC111297073</fullName>
    </submittedName>
</protein>
<dbReference type="OrthoDB" id="1685715at2759"/>
<dbReference type="KEGG" id="dzi:111297073"/>
<organism evidence="1 2">
    <name type="scientific">Durio zibethinus</name>
    <name type="common">Durian</name>
    <dbReference type="NCBI Taxonomy" id="66656"/>
    <lineage>
        <taxon>Eukaryota</taxon>
        <taxon>Viridiplantae</taxon>
        <taxon>Streptophyta</taxon>
        <taxon>Embryophyta</taxon>
        <taxon>Tracheophyta</taxon>
        <taxon>Spermatophyta</taxon>
        <taxon>Magnoliopsida</taxon>
        <taxon>eudicotyledons</taxon>
        <taxon>Gunneridae</taxon>
        <taxon>Pentapetalae</taxon>
        <taxon>rosids</taxon>
        <taxon>malvids</taxon>
        <taxon>Malvales</taxon>
        <taxon>Malvaceae</taxon>
        <taxon>Helicteroideae</taxon>
        <taxon>Durio</taxon>
    </lineage>
</organism>
<dbReference type="RefSeq" id="XP_022747404.1">
    <property type="nucleotide sequence ID" value="XM_022891669.1"/>
</dbReference>
<gene>
    <name evidence="2" type="primary">LOC111297073</name>
</gene>
<sequence>MACLVHISFSVPLCSLQNPPKGRYPKKPGSCRLPGLTTTKTASYFLAPCSSNKGIFSVHGQRYLTTLSKHFDEIISCSLNVSPCTRIFITGYWVGPDIDDGWGFVEASIDRSS</sequence>
<keyword evidence="1" id="KW-1185">Reference proteome</keyword>
<evidence type="ECO:0000313" key="2">
    <source>
        <dbReference type="RefSeq" id="XP_022747404.1"/>
    </source>
</evidence>
<evidence type="ECO:0000313" key="1">
    <source>
        <dbReference type="Proteomes" id="UP000515121"/>
    </source>
</evidence>